<reference evidence="3 4" key="1">
    <citation type="submission" date="2020-06" db="EMBL/GenBank/DDBJ databases">
        <title>Whole-genome sequence of Allochromatium humboldtianum DSM 21881, type strain.</title>
        <authorList>
            <person name="Kyndt J.A."/>
            <person name="Meyer T.E."/>
        </authorList>
    </citation>
    <scope>NUCLEOTIDE SEQUENCE [LARGE SCALE GENOMIC DNA]</scope>
    <source>
        <strain evidence="3 4">DSM 21881</strain>
    </source>
</reference>
<dbReference type="GO" id="GO:0032259">
    <property type="term" value="P:methylation"/>
    <property type="evidence" value="ECO:0007669"/>
    <property type="project" value="UniProtKB-KW"/>
</dbReference>
<keyword evidence="3" id="KW-0489">Methyltransferase</keyword>
<dbReference type="RefSeq" id="WP_176977497.1">
    <property type="nucleotide sequence ID" value="NZ_JABZEO010000012.1"/>
</dbReference>
<keyword evidence="4" id="KW-1185">Reference proteome</keyword>
<dbReference type="CDD" id="cd02440">
    <property type="entry name" value="AdoMet_MTases"/>
    <property type="match status" value="1"/>
</dbReference>
<evidence type="ECO:0000313" key="4">
    <source>
        <dbReference type="Proteomes" id="UP000592294"/>
    </source>
</evidence>
<dbReference type="Pfam" id="PF10119">
    <property type="entry name" value="MethyTransf_Reg"/>
    <property type="match status" value="1"/>
</dbReference>
<proteinExistence type="predicted"/>
<feature type="domain" description="Methyltransferase regulatory" evidence="1">
    <location>
        <begin position="221"/>
        <end position="302"/>
    </location>
</feature>
<dbReference type="GO" id="GO:0008168">
    <property type="term" value="F:methyltransferase activity"/>
    <property type="evidence" value="ECO:0007669"/>
    <property type="project" value="UniProtKB-KW"/>
</dbReference>
<gene>
    <name evidence="3" type="ORF">HW932_15975</name>
</gene>
<dbReference type="Proteomes" id="UP000592294">
    <property type="component" value="Unassembled WGS sequence"/>
</dbReference>
<comment type="caution">
    <text evidence="3">The sequence shown here is derived from an EMBL/GenBank/DDBJ whole genome shotgun (WGS) entry which is preliminary data.</text>
</comment>
<dbReference type="Gene3D" id="3.40.50.150">
    <property type="entry name" value="Vaccinia Virus protein VP39"/>
    <property type="match status" value="1"/>
</dbReference>
<dbReference type="EMBL" id="JABZEO010000012">
    <property type="protein sequence ID" value="NVZ10763.1"/>
    <property type="molecule type" value="Genomic_DNA"/>
</dbReference>
<dbReference type="PANTHER" id="PTHR43667:SF2">
    <property type="entry name" value="FATTY ACID C-METHYL TRANSFERASE"/>
    <property type="match status" value="1"/>
</dbReference>
<feature type="domain" description="Methyltransferase" evidence="2">
    <location>
        <begin position="44"/>
        <end position="155"/>
    </location>
</feature>
<evidence type="ECO:0000259" key="1">
    <source>
        <dbReference type="Pfam" id="PF10119"/>
    </source>
</evidence>
<keyword evidence="3" id="KW-0808">Transferase</keyword>
<sequence length="508" mass="56364">MSDWQHGYVTDLPYTYGFYRECAPLWMDWVALLRGSEPPAATRRLLELGCGQGYGLCVMAAANPDHHFIGVDFNPEHIAHARGLARRTGLTNIEFHEGDFIALANSHTLPWSPCDYLVSHGILSWVNRAVREAIFRIADRGLAPGGLAYFSYNALPGWLATHPVQHLMRQFADRTGVNALSFDSALQALQRLKDVNASVFSNQPGLNARLEQLQKHPKHQTNYLFHEYFNGAWSLFYCTQVADEAALGKLRYLGSATLPDNYDTLLPEAMRQMLDQAPDPALRELYKDLLINQSFRRDVFVRGVAPVWPGEQMALFAQRQVTLLQPPEAVALTFKTNLGEVTGRETVYRPIVEALAKGPRRLAELHKLLPDLTVSALVQAIGLLAHNGALGFCQPETKSKAAIQFNQIVAESVARGAPYQYIALPGIGSGMALDEIQWMALDAHRQGAGTLEAMAQGVRTRLQGLNKSLLKDGQPLTTEPELIAELSRRLEPFVTQTLPLLRRLGGVK</sequence>
<name>A0A850RPB7_9GAMM</name>
<accession>A0A850RPB7</accession>
<dbReference type="InterPro" id="IPR025714">
    <property type="entry name" value="Methyltranfer_dom"/>
</dbReference>
<dbReference type="InterPro" id="IPR018773">
    <property type="entry name" value="MeTrfase_reg_dom_prd"/>
</dbReference>
<dbReference type="Pfam" id="PF13847">
    <property type="entry name" value="Methyltransf_31"/>
    <property type="match status" value="1"/>
</dbReference>
<evidence type="ECO:0000313" key="3">
    <source>
        <dbReference type="EMBL" id="NVZ10763.1"/>
    </source>
</evidence>
<protein>
    <submittedName>
        <fullName evidence="3">Methyltransferase regulatory domain-containing protein</fullName>
    </submittedName>
</protein>
<organism evidence="3 4">
    <name type="scientific">Allochromatium humboldtianum</name>
    <dbReference type="NCBI Taxonomy" id="504901"/>
    <lineage>
        <taxon>Bacteria</taxon>
        <taxon>Pseudomonadati</taxon>
        <taxon>Pseudomonadota</taxon>
        <taxon>Gammaproteobacteria</taxon>
        <taxon>Chromatiales</taxon>
        <taxon>Chromatiaceae</taxon>
        <taxon>Allochromatium</taxon>
    </lineage>
</organism>
<dbReference type="PANTHER" id="PTHR43667">
    <property type="entry name" value="CYCLOPROPANE-FATTY-ACYL-PHOSPHOLIPID SYNTHASE"/>
    <property type="match status" value="1"/>
</dbReference>
<dbReference type="AlphaFoldDB" id="A0A850RPB7"/>
<dbReference type="SUPFAM" id="SSF53335">
    <property type="entry name" value="S-adenosyl-L-methionine-dependent methyltransferases"/>
    <property type="match status" value="1"/>
</dbReference>
<evidence type="ECO:0000259" key="2">
    <source>
        <dbReference type="Pfam" id="PF13847"/>
    </source>
</evidence>
<dbReference type="InterPro" id="IPR029063">
    <property type="entry name" value="SAM-dependent_MTases_sf"/>
</dbReference>
<dbReference type="InterPro" id="IPR050723">
    <property type="entry name" value="CFA/CMAS"/>
</dbReference>